<evidence type="ECO:0000256" key="8">
    <source>
        <dbReference type="ARBA" id="ARBA00022840"/>
    </source>
</evidence>
<keyword evidence="18" id="KW-1185">Reference proteome</keyword>
<dbReference type="Ensembl" id="ENSSHBT00005028238.1">
    <property type="protein sequence ID" value="ENSSHBP00005023722.1"/>
    <property type="gene ID" value="ENSSHBG00005019866.1"/>
</dbReference>
<dbReference type="KEGG" id="shab:115619718"/>
<dbReference type="Pfam" id="PF22923">
    <property type="entry name" value="KIF2A-like_1st"/>
    <property type="match status" value="1"/>
</dbReference>
<dbReference type="SMART" id="SM00129">
    <property type="entry name" value="KISc"/>
    <property type="match status" value="1"/>
</dbReference>
<dbReference type="PROSITE" id="PS00411">
    <property type="entry name" value="KINESIN_MOTOR_1"/>
    <property type="match status" value="1"/>
</dbReference>
<dbReference type="SUPFAM" id="SSF52540">
    <property type="entry name" value="P-loop containing nucleoside triphosphate hydrolases"/>
    <property type="match status" value="1"/>
</dbReference>
<dbReference type="PRINTS" id="PR00380">
    <property type="entry name" value="KINESINHEAVY"/>
</dbReference>
<feature type="region of interest" description="Disordered" evidence="15">
    <location>
        <begin position="101"/>
        <end position="138"/>
    </location>
</feature>
<feature type="region of interest" description="Disordered" evidence="15">
    <location>
        <begin position="65"/>
        <end position="85"/>
    </location>
</feature>
<dbReference type="GO" id="GO:0005819">
    <property type="term" value="C:spindle"/>
    <property type="evidence" value="ECO:0007669"/>
    <property type="project" value="UniProtKB-SubCell"/>
</dbReference>
<dbReference type="InterPro" id="IPR019821">
    <property type="entry name" value="Kinesin_motor_CS"/>
</dbReference>
<dbReference type="PANTHER" id="PTHR47971">
    <property type="entry name" value="KINESIN-RELATED PROTEIN 6"/>
    <property type="match status" value="1"/>
</dbReference>
<dbReference type="InterPro" id="IPR036961">
    <property type="entry name" value="Kinesin_motor_dom_sf"/>
</dbReference>
<feature type="region of interest" description="Disordered" evidence="15">
    <location>
        <begin position="557"/>
        <end position="576"/>
    </location>
</feature>
<keyword evidence="12" id="KW-0131">Cell cycle</keyword>
<reference evidence="17 18" key="1">
    <citation type="submission" date="2019-11" db="EMBL/GenBank/DDBJ databases">
        <title>Strigops habroptila (kakapo) genome, bStrHab1, primary haplotype, v2.</title>
        <authorList>
            <person name="Jarvis E.D."/>
            <person name="Howard J."/>
            <person name="Rhie A."/>
            <person name="Phillippy A."/>
            <person name="Korlach J."/>
            <person name="Digby A."/>
            <person name="Iorns D."/>
            <person name="Eason D."/>
            <person name="Robertson B."/>
            <person name="Raemaekers T."/>
            <person name="Howe K."/>
            <person name="Lewin H."/>
            <person name="Damas J."/>
            <person name="Hastie A."/>
            <person name="Tracey A."/>
            <person name="Chow W."/>
            <person name="Fedrigo O."/>
        </authorList>
    </citation>
    <scope>NUCLEOTIDE SEQUENCE [LARGE SCALE GENOMIC DNA]</scope>
</reference>
<keyword evidence="8 13" id="KW-0067">ATP-binding</keyword>
<dbReference type="PROSITE" id="PS50067">
    <property type="entry name" value="KINESIN_MOTOR_2"/>
    <property type="match status" value="1"/>
</dbReference>
<proteinExistence type="inferred from homology"/>
<evidence type="ECO:0000256" key="13">
    <source>
        <dbReference type="PROSITE-ProRule" id="PRU00283"/>
    </source>
</evidence>
<keyword evidence="9" id="KW-0175">Coiled coil</keyword>
<dbReference type="GeneTree" id="ENSGT00940000155570"/>
<dbReference type="PANTHER" id="PTHR47971:SF24">
    <property type="entry name" value="KINESIN-LIKE PROTEIN"/>
    <property type="match status" value="1"/>
</dbReference>
<gene>
    <name evidence="17" type="primary">KIF2A</name>
</gene>
<reference evidence="17" key="3">
    <citation type="submission" date="2025-09" db="UniProtKB">
        <authorList>
            <consortium name="Ensembl"/>
        </authorList>
    </citation>
    <scope>IDENTIFICATION</scope>
</reference>
<dbReference type="GeneID" id="115619718"/>
<dbReference type="GO" id="GO:0007019">
    <property type="term" value="P:microtubule depolymerization"/>
    <property type="evidence" value="ECO:0007669"/>
    <property type="project" value="TreeGrafter"/>
</dbReference>
<dbReference type="OrthoDB" id="3176171at2759"/>
<dbReference type="FunFam" id="3.40.850.10:FF:000006">
    <property type="entry name" value="Kinesin-like protein"/>
    <property type="match status" value="1"/>
</dbReference>
<keyword evidence="11" id="KW-0206">Cytoskeleton</keyword>
<dbReference type="InterPro" id="IPR054473">
    <property type="entry name" value="KIF2A-like_N"/>
</dbReference>
<organism evidence="17 18">
    <name type="scientific">Strigops habroptila</name>
    <name type="common">Kakapo</name>
    <dbReference type="NCBI Taxonomy" id="2489341"/>
    <lineage>
        <taxon>Eukaryota</taxon>
        <taxon>Metazoa</taxon>
        <taxon>Chordata</taxon>
        <taxon>Craniata</taxon>
        <taxon>Vertebrata</taxon>
        <taxon>Euteleostomi</taxon>
        <taxon>Archelosauria</taxon>
        <taxon>Archosauria</taxon>
        <taxon>Dinosauria</taxon>
        <taxon>Saurischia</taxon>
        <taxon>Theropoda</taxon>
        <taxon>Coelurosauria</taxon>
        <taxon>Aves</taxon>
        <taxon>Neognathae</taxon>
        <taxon>Neoaves</taxon>
        <taxon>Telluraves</taxon>
        <taxon>Australaves</taxon>
        <taxon>Psittaciformes</taxon>
        <taxon>Psittacidae</taxon>
        <taxon>Strigops</taxon>
    </lineage>
</organism>
<evidence type="ECO:0000313" key="18">
    <source>
        <dbReference type="Proteomes" id="UP000472266"/>
    </source>
</evidence>
<keyword evidence="6 13" id="KW-0547">Nucleotide-binding</keyword>
<evidence type="ECO:0000256" key="15">
    <source>
        <dbReference type="SAM" id="MobiDB-lite"/>
    </source>
</evidence>
<dbReference type="InterPro" id="IPR001752">
    <property type="entry name" value="Kinesin_motor_dom"/>
</dbReference>
<evidence type="ECO:0000256" key="3">
    <source>
        <dbReference type="ARBA" id="ARBA00022490"/>
    </source>
</evidence>
<dbReference type="Proteomes" id="UP000472266">
    <property type="component" value="Chromosome 3"/>
</dbReference>
<dbReference type="InterPro" id="IPR027640">
    <property type="entry name" value="Kinesin-like_fam"/>
</dbReference>
<comment type="similarity">
    <text evidence="13 14">Belongs to the TRAFAC class myosin-kinesin ATPase superfamily. Kinesin family.</text>
</comment>
<evidence type="ECO:0000256" key="6">
    <source>
        <dbReference type="ARBA" id="ARBA00022741"/>
    </source>
</evidence>
<evidence type="ECO:0000256" key="12">
    <source>
        <dbReference type="ARBA" id="ARBA00023306"/>
    </source>
</evidence>
<evidence type="ECO:0000256" key="9">
    <source>
        <dbReference type="ARBA" id="ARBA00023054"/>
    </source>
</evidence>
<evidence type="ECO:0000256" key="14">
    <source>
        <dbReference type="RuleBase" id="RU000394"/>
    </source>
</evidence>
<feature type="compositionally biased region" description="Polar residues" evidence="15">
    <location>
        <begin position="123"/>
        <end position="138"/>
    </location>
</feature>
<keyword evidence="10 13" id="KW-0505">Motor protein</keyword>
<dbReference type="CDD" id="cd01367">
    <property type="entry name" value="KISc_KIF2_like"/>
    <property type="match status" value="1"/>
</dbReference>
<feature type="region of interest" description="Disordered" evidence="15">
    <location>
        <begin position="594"/>
        <end position="616"/>
    </location>
</feature>
<sequence length="744" mass="84149">MAAANFGKIQIGIYVEIKRSDGRIHQAMVTSLNEENESVTVEWIENGDTKGKEIDLESICSLNPDLAPDEDIEPGPETLPPPAPSAKVNKILKTRRSVMPIKNDNPIRDNRVAGSARARPSQLPEQSFASQQNGSVSDISPVQAAKKEFGPPSRRKSNCVKEVEKLQEKREKRRLQQQELREKRAQDVDATNPNYEIMCMIRDFRASLDYRPLTNADPIDEHRICVCVRKRPLNKKETLMKDLDVITIPSKDVVMVHEPKQKVDLTRYLENQTFRFDYTFDETSPNEMVYRFTARPLVETIFERGMATCFAYGQTGSGKTHTMGGDFSGKNQDCSKGIYALAARDVFLMLKKPNNKKLELQVYATFFEIYSGKVFDLLNRKTKLRVLEDGKQQVQVVGLQEREVKCVEDVLKLIDIGNSCRTSGQTSANAHSSRSHAVFQIILRRKGKLHGKFSLIDLAGNERGADTSSADRQTRLEGAEINKSLLALKECIRALGRNKPHTPFRASKLTQVLRDSFIGENSRTCMIATISPGMASCENTLNTLRYANRVKEFGISPSDIPFSQGSGSRSDLSPSYEYDDFSPSITRVKELTVDPTATGDNRPTIHHPPSQTDDLETQWGVGSSPQRDDLKLLCEQNEEEVSPQLFTFHEAVSQMVEMEEQVVEDHRTVFQESLRWMEDERALLEMTEEVDYDVDSYATQLEVILDQKIEVLTELRDKVKSFRAALQEEEQASKQISLKKPRAL</sequence>
<keyword evidence="4" id="KW-0132">Cell division</keyword>
<feature type="domain" description="Kinesin motor" evidence="16">
    <location>
        <begin position="223"/>
        <end position="553"/>
    </location>
</feature>
<evidence type="ECO:0000259" key="16">
    <source>
        <dbReference type="PROSITE" id="PS50067"/>
    </source>
</evidence>
<evidence type="ECO:0000256" key="10">
    <source>
        <dbReference type="ARBA" id="ARBA00023175"/>
    </source>
</evidence>
<feature type="compositionally biased region" description="Polar residues" evidence="15">
    <location>
        <begin position="561"/>
        <end position="573"/>
    </location>
</feature>
<evidence type="ECO:0000256" key="5">
    <source>
        <dbReference type="ARBA" id="ARBA00022701"/>
    </source>
</evidence>
<evidence type="ECO:0000256" key="2">
    <source>
        <dbReference type="ARBA" id="ARBA00004300"/>
    </source>
</evidence>
<dbReference type="GO" id="GO:0051301">
    <property type="term" value="P:cell division"/>
    <property type="evidence" value="ECO:0007669"/>
    <property type="project" value="UniProtKB-KW"/>
</dbReference>
<evidence type="ECO:0000256" key="4">
    <source>
        <dbReference type="ARBA" id="ARBA00022618"/>
    </source>
</evidence>
<dbReference type="Gene3D" id="3.40.850.10">
    <property type="entry name" value="Kinesin motor domain"/>
    <property type="match status" value="1"/>
</dbReference>
<keyword evidence="7" id="KW-0498">Mitosis</keyword>
<reference evidence="17" key="2">
    <citation type="submission" date="2025-08" db="UniProtKB">
        <authorList>
            <consortium name="Ensembl"/>
        </authorList>
    </citation>
    <scope>IDENTIFICATION</scope>
</reference>
<comment type="subcellular location">
    <subcellularLocation>
        <location evidence="2">Cytoplasm</location>
        <location evidence="2">Cytoskeleton</location>
        <location evidence="2">Microtubule organizing center</location>
        <location evidence="2">Centrosome</location>
    </subcellularLocation>
    <subcellularLocation>
        <location evidence="1">Cytoplasm</location>
        <location evidence="1">Cytoskeleton</location>
        <location evidence="1">Spindle</location>
    </subcellularLocation>
</comment>
<dbReference type="GO" id="GO:0003777">
    <property type="term" value="F:microtubule motor activity"/>
    <property type="evidence" value="ECO:0007669"/>
    <property type="project" value="InterPro"/>
</dbReference>
<evidence type="ECO:0000313" key="17">
    <source>
        <dbReference type="Ensembl" id="ENSSHBP00005023722.1"/>
    </source>
</evidence>
<dbReference type="AlphaFoldDB" id="A0A672VB30"/>
<feature type="binding site" evidence="13">
    <location>
        <begin position="313"/>
        <end position="320"/>
    </location>
    <ligand>
        <name>ATP</name>
        <dbReference type="ChEBI" id="CHEBI:30616"/>
    </ligand>
</feature>
<dbReference type="OMA" id="IYATQLE"/>
<dbReference type="GO" id="GO:0008017">
    <property type="term" value="F:microtubule binding"/>
    <property type="evidence" value="ECO:0007669"/>
    <property type="project" value="InterPro"/>
</dbReference>
<dbReference type="GO" id="GO:0005813">
    <property type="term" value="C:centrosome"/>
    <property type="evidence" value="ECO:0007669"/>
    <property type="project" value="UniProtKB-SubCell"/>
</dbReference>
<accession>A0A672VB30</accession>
<dbReference type="Pfam" id="PF00225">
    <property type="entry name" value="Kinesin"/>
    <property type="match status" value="1"/>
</dbReference>
<dbReference type="GO" id="GO:0005524">
    <property type="term" value="F:ATP binding"/>
    <property type="evidence" value="ECO:0007669"/>
    <property type="project" value="UniProtKB-UniRule"/>
</dbReference>
<evidence type="ECO:0000256" key="11">
    <source>
        <dbReference type="ARBA" id="ARBA00023212"/>
    </source>
</evidence>
<evidence type="ECO:0000256" key="7">
    <source>
        <dbReference type="ARBA" id="ARBA00022776"/>
    </source>
</evidence>
<dbReference type="InterPro" id="IPR027417">
    <property type="entry name" value="P-loop_NTPase"/>
</dbReference>
<keyword evidence="3" id="KW-0963">Cytoplasm</keyword>
<evidence type="ECO:0000256" key="1">
    <source>
        <dbReference type="ARBA" id="ARBA00004186"/>
    </source>
</evidence>
<dbReference type="FunCoup" id="A0A672VB30">
    <property type="interactions" value="534"/>
</dbReference>
<protein>
    <recommendedName>
        <fullName evidence="14">Kinesin-like protein</fullName>
    </recommendedName>
</protein>
<name>A0A672VB30_STRHB</name>
<dbReference type="CTD" id="3796"/>
<dbReference type="GO" id="GO:0007018">
    <property type="term" value="P:microtubule-based movement"/>
    <property type="evidence" value="ECO:0007669"/>
    <property type="project" value="InterPro"/>
</dbReference>
<dbReference type="InParanoid" id="A0A672VB30"/>
<dbReference type="RefSeq" id="XP_030368323.1">
    <property type="nucleotide sequence ID" value="XM_030512463.1"/>
</dbReference>
<keyword evidence="5 14" id="KW-0493">Microtubule</keyword>
<dbReference type="GO" id="GO:0005874">
    <property type="term" value="C:microtubule"/>
    <property type="evidence" value="ECO:0007669"/>
    <property type="project" value="UniProtKB-KW"/>
</dbReference>